<accession>R6U2J8</accession>
<feature type="signal peptide" evidence="3">
    <location>
        <begin position="1"/>
        <end position="22"/>
    </location>
</feature>
<protein>
    <submittedName>
        <fullName evidence="4">Uncharacterized protein</fullName>
    </submittedName>
</protein>
<keyword evidence="3" id="KW-0732">Signal</keyword>
<feature type="compositionally biased region" description="Polar residues" evidence="1">
    <location>
        <begin position="620"/>
        <end position="632"/>
    </location>
</feature>
<feature type="compositionally biased region" description="Basic and acidic residues" evidence="1">
    <location>
        <begin position="585"/>
        <end position="599"/>
    </location>
</feature>
<sequence length="663" mass="71571">MRKKKFKATAVALAMAAVTAFSVGGNYVYADANSNADIAIQAEAVSESVVLPVSVASEAWIYSDGSREFGTWKALNIKVNDTMYPLSKDGAVNVTFSNGDEIKIYSGDSYELWEGTISISGDEVNVTSQNNFYSGHTGTTRWGCNLVYSDGSLILTKTQNHNGGGGVASTPGKIFYDYDLTAKTDAGVPIEGVSVVDEGSYGRSNNWLDMICFGYIQENNTWGNGNSFDLEEAEGGRYFINSKRVTNKNGVIDMYLPEELKHSDTGFDADIYIGGDIYAELSKVGKKRVFVNNGLVDVTINDEYYASVTSFGLNATFNTIDTDEILGDYYYYSDELTDITSNNSVTLKDTFGNDIAVVTMGVKETEKQHLIGKENGNYKATGLEPVADVKMADGVTDWTVSVTTDDDTFHINAVRKASESNTGDGTTSDGSTTDKYITDLSKAESQVVSLDTFALILAENATKDVIIKSNNNVTFTFAKGTMASVDGKTEYDFSTSIVNAYADTMPSYITKDNFVSQINYNYSGKLPATANIRFYAGTEYAGQTLYYSLMNADNTFAEVQAVVVDADGYMTVKQDHCSSYVVTKTEPKLPDNKDSKTDDGNASASDNNTSSGNTTVSTDKNASSGNTTATSPKTGDMTPIAIYVVMAVAAMGVIVFVKKRKTA</sequence>
<proteinExistence type="predicted"/>
<evidence type="ECO:0000256" key="3">
    <source>
        <dbReference type="SAM" id="SignalP"/>
    </source>
</evidence>
<keyword evidence="2" id="KW-0812">Transmembrane</keyword>
<organism evidence="4 5">
    <name type="scientific">Agathobacter rectalis CAG:36</name>
    <dbReference type="NCBI Taxonomy" id="1263079"/>
    <lineage>
        <taxon>Bacteria</taxon>
        <taxon>Bacillati</taxon>
        <taxon>Bacillota</taxon>
        <taxon>Clostridia</taxon>
        <taxon>Lachnospirales</taxon>
        <taxon>Lachnospiraceae</taxon>
        <taxon>Agathobacter</taxon>
    </lineage>
</organism>
<evidence type="ECO:0000313" key="4">
    <source>
        <dbReference type="EMBL" id="CDC74321.1"/>
    </source>
</evidence>
<gene>
    <name evidence="4" type="ORF">BN626_00042</name>
</gene>
<keyword evidence="2" id="KW-0472">Membrane</keyword>
<dbReference type="Proteomes" id="UP000018162">
    <property type="component" value="Unassembled WGS sequence"/>
</dbReference>
<evidence type="ECO:0000256" key="1">
    <source>
        <dbReference type="SAM" id="MobiDB-lite"/>
    </source>
</evidence>
<feature type="region of interest" description="Disordered" evidence="1">
    <location>
        <begin position="583"/>
        <end position="632"/>
    </location>
</feature>
<feature type="transmembrane region" description="Helical" evidence="2">
    <location>
        <begin position="640"/>
        <end position="657"/>
    </location>
</feature>
<evidence type="ECO:0000256" key="2">
    <source>
        <dbReference type="SAM" id="Phobius"/>
    </source>
</evidence>
<reference evidence="4" key="1">
    <citation type="submission" date="2012-11" db="EMBL/GenBank/DDBJ databases">
        <title>Dependencies among metagenomic species, viruses, plasmids and units of genetic variation.</title>
        <authorList>
            <person name="Nielsen H.B."/>
            <person name="Almeida M."/>
            <person name="Juncker A.S."/>
            <person name="Rasmussen S."/>
            <person name="Li J."/>
            <person name="Sunagawa S."/>
            <person name="Plichta D."/>
            <person name="Gautier L."/>
            <person name="Le Chatelier E."/>
            <person name="Peletier E."/>
            <person name="Bonde I."/>
            <person name="Nielsen T."/>
            <person name="Manichanh C."/>
            <person name="Arumugam M."/>
            <person name="Batto J."/>
            <person name="Santos M.B.Q.D."/>
            <person name="Blom N."/>
            <person name="Borruel N."/>
            <person name="Burgdorf K.S."/>
            <person name="Boumezbeur F."/>
            <person name="Casellas F."/>
            <person name="Dore J."/>
            <person name="Guarner F."/>
            <person name="Hansen T."/>
            <person name="Hildebrand F."/>
            <person name="Kaas R.S."/>
            <person name="Kennedy S."/>
            <person name="Kristiansen K."/>
            <person name="Kultima J.R."/>
            <person name="Leonard P."/>
            <person name="Levenez F."/>
            <person name="Lund O."/>
            <person name="Moumen B."/>
            <person name="Le Paslier D."/>
            <person name="Pons N."/>
            <person name="Pedersen O."/>
            <person name="Prifti E."/>
            <person name="Qin J."/>
            <person name="Raes J."/>
            <person name="Tap J."/>
            <person name="Tims S."/>
            <person name="Ussery D.W."/>
            <person name="Yamada T."/>
            <person name="MetaHit consortium"/>
            <person name="Renault P."/>
            <person name="Sicheritz-Ponten T."/>
            <person name="Bork P."/>
            <person name="Wang J."/>
            <person name="Brunak S."/>
            <person name="Ehrlich S.D."/>
        </authorList>
    </citation>
    <scope>NUCLEOTIDE SEQUENCE [LARGE SCALE GENOMIC DNA]</scope>
</reference>
<feature type="chain" id="PRO_5038453095" evidence="3">
    <location>
        <begin position="23"/>
        <end position="663"/>
    </location>
</feature>
<comment type="caution">
    <text evidence="4">The sequence shown here is derived from an EMBL/GenBank/DDBJ whole genome shotgun (WGS) entry which is preliminary data.</text>
</comment>
<name>R6U2J8_9FIRM</name>
<evidence type="ECO:0000313" key="5">
    <source>
        <dbReference type="Proteomes" id="UP000018162"/>
    </source>
</evidence>
<feature type="compositionally biased region" description="Low complexity" evidence="1">
    <location>
        <begin position="600"/>
        <end position="619"/>
    </location>
</feature>
<dbReference type="EMBL" id="CBFV010000076">
    <property type="protein sequence ID" value="CDC74321.1"/>
    <property type="molecule type" value="Genomic_DNA"/>
</dbReference>
<dbReference type="AlphaFoldDB" id="R6U2J8"/>
<keyword evidence="2" id="KW-1133">Transmembrane helix</keyword>